<dbReference type="Proteomes" id="UP000198949">
    <property type="component" value="Unassembled WGS sequence"/>
</dbReference>
<protein>
    <submittedName>
        <fullName evidence="2">Uncharacterized protein</fullName>
    </submittedName>
</protein>
<dbReference type="STRING" id="58114.SAMN05216270_11350"/>
<evidence type="ECO:0000256" key="1">
    <source>
        <dbReference type="SAM" id="SignalP"/>
    </source>
</evidence>
<dbReference type="EMBL" id="FNAD01000013">
    <property type="protein sequence ID" value="SDE12231.1"/>
    <property type="molecule type" value="Genomic_DNA"/>
</dbReference>
<evidence type="ECO:0000313" key="2">
    <source>
        <dbReference type="EMBL" id="SDE12231.1"/>
    </source>
</evidence>
<name>A0A1G7ABQ5_9ACTN</name>
<dbReference type="OrthoDB" id="9837147at2"/>
<accession>A0A1G7ABQ5</accession>
<sequence length="161" mass="17535">MLLKTLLAGAGVLVMLLGPAMDTPASDVAEGHGHEHTDNILTLSVITDPTPEQVEAAAEGDFTVLDHGDKGHTYPPDIDGVVPTFYGGDCYDNVLAYATWWSVGDWYITYDKCEMERYGAGQSDWDRVGAHEKAHTDGWGHGEEPRDRNAAFEPGIVICRC</sequence>
<evidence type="ECO:0000313" key="3">
    <source>
        <dbReference type="Proteomes" id="UP000198949"/>
    </source>
</evidence>
<gene>
    <name evidence="2" type="ORF">SAMN05216270_11350</name>
</gene>
<dbReference type="AlphaFoldDB" id="A0A1G7ABQ5"/>
<reference evidence="3" key="1">
    <citation type="submission" date="2016-10" db="EMBL/GenBank/DDBJ databases">
        <authorList>
            <person name="Varghese N."/>
            <person name="Submissions S."/>
        </authorList>
    </citation>
    <scope>NUCLEOTIDE SEQUENCE [LARGE SCALE GENOMIC DNA]</scope>
    <source>
        <strain evidence="3">CGMCC 4.3516</strain>
    </source>
</reference>
<dbReference type="RefSeq" id="WP_091038978.1">
    <property type="nucleotide sequence ID" value="NZ_FNAD01000013.1"/>
</dbReference>
<feature type="signal peptide" evidence="1">
    <location>
        <begin position="1"/>
        <end position="25"/>
    </location>
</feature>
<proteinExistence type="predicted"/>
<keyword evidence="1" id="KW-0732">Signal</keyword>
<organism evidence="2 3">
    <name type="scientific">Glycomyces harbinensis</name>
    <dbReference type="NCBI Taxonomy" id="58114"/>
    <lineage>
        <taxon>Bacteria</taxon>
        <taxon>Bacillati</taxon>
        <taxon>Actinomycetota</taxon>
        <taxon>Actinomycetes</taxon>
        <taxon>Glycomycetales</taxon>
        <taxon>Glycomycetaceae</taxon>
        <taxon>Glycomyces</taxon>
    </lineage>
</organism>
<keyword evidence="3" id="KW-1185">Reference proteome</keyword>
<feature type="chain" id="PRO_5011603006" evidence="1">
    <location>
        <begin position="26"/>
        <end position="161"/>
    </location>
</feature>